<protein>
    <submittedName>
        <fullName evidence="1">Uncharacterized protein</fullName>
    </submittedName>
</protein>
<reference evidence="1 3" key="1">
    <citation type="submission" date="2015-09" db="EMBL/GenBank/DDBJ databases">
        <authorList>
            <consortium name="Pathogen Informatics"/>
        </authorList>
    </citation>
    <scope>NUCLEOTIDE SEQUENCE [LARGE SCALE GENOMIC DNA]</scope>
    <source>
        <strain evidence="1 3">2789STDY5834921</strain>
    </source>
</reference>
<dbReference type="EMBL" id="CZBA01000026">
    <property type="protein sequence ID" value="CUP97143.1"/>
    <property type="molecule type" value="Genomic_DNA"/>
</dbReference>
<evidence type="ECO:0000313" key="3">
    <source>
        <dbReference type="Proteomes" id="UP000095413"/>
    </source>
</evidence>
<dbReference type="EMBL" id="QROS01000012">
    <property type="protein sequence ID" value="RHL44365.1"/>
    <property type="molecule type" value="Genomic_DNA"/>
</dbReference>
<evidence type="ECO:0000313" key="1">
    <source>
        <dbReference type="EMBL" id="CUP97143.1"/>
    </source>
</evidence>
<proteinExistence type="predicted"/>
<reference evidence="2 4" key="2">
    <citation type="submission" date="2018-08" db="EMBL/GenBank/DDBJ databases">
        <title>A genome reference for cultivated species of the human gut microbiota.</title>
        <authorList>
            <person name="Zou Y."/>
            <person name="Xue W."/>
            <person name="Luo G."/>
        </authorList>
    </citation>
    <scope>NUCLEOTIDE SEQUENCE [LARGE SCALE GENOMIC DNA]</scope>
    <source>
        <strain evidence="2 4">AF37-6AC</strain>
    </source>
</reference>
<evidence type="ECO:0000313" key="4">
    <source>
        <dbReference type="Proteomes" id="UP000285897"/>
    </source>
</evidence>
<dbReference type="AlphaFoldDB" id="A0A174SHH1"/>
<dbReference type="Proteomes" id="UP000285897">
    <property type="component" value="Unassembled WGS sequence"/>
</dbReference>
<gene>
    <name evidence="2" type="ORF">DW021_14020</name>
    <name evidence="1" type="ORF">ERS852533_03249</name>
</gene>
<dbReference type="OrthoDB" id="9763644at2"/>
<organism evidence="1 3">
    <name type="scientific">Blautia obeum</name>
    <dbReference type="NCBI Taxonomy" id="40520"/>
    <lineage>
        <taxon>Bacteria</taxon>
        <taxon>Bacillati</taxon>
        <taxon>Bacillota</taxon>
        <taxon>Clostridia</taxon>
        <taxon>Lachnospirales</taxon>
        <taxon>Lachnospiraceae</taxon>
        <taxon>Blautia</taxon>
    </lineage>
</organism>
<dbReference type="Proteomes" id="UP000095413">
    <property type="component" value="Unassembled WGS sequence"/>
</dbReference>
<name>A0A174SHH1_9FIRM</name>
<accession>A0A174SHH1</accession>
<sequence>MNKKFLKHYMETEPEGTFKKYIFLVDNQDIAMNIVMSGYQALYLGQEDDGYYFSVNSFIEDMRSIQFHGTCQSAYHYVDACTTKWMNDRILEFCKEAGLDGKAGWQLFKEKEYLGKLDNQSE</sequence>
<evidence type="ECO:0000313" key="2">
    <source>
        <dbReference type="EMBL" id="RHL44365.1"/>
    </source>
</evidence>
<dbReference type="RefSeq" id="WP_070102284.1">
    <property type="nucleotide sequence ID" value="NZ_CZBA01000026.1"/>
</dbReference>